<dbReference type="InterPro" id="IPR001387">
    <property type="entry name" value="Cro/C1-type_HTH"/>
</dbReference>
<dbReference type="Gene3D" id="1.10.260.40">
    <property type="entry name" value="lambda repressor-like DNA-binding domains"/>
    <property type="match status" value="1"/>
</dbReference>
<keyword evidence="3" id="KW-0804">Transcription</keyword>
<evidence type="ECO:0000256" key="3">
    <source>
        <dbReference type="ARBA" id="ARBA00023163"/>
    </source>
</evidence>
<dbReference type="PANTHER" id="PTHR46797:SF23">
    <property type="entry name" value="HTH-TYPE TRANSCRIPTIONAL REGULATOR SUTR"/>
    <property type="match status" value="1"/>
</dbReference>
<reference evidence="5 6" key="1">
    <citation type="journal article" date="2023" name="Microbiol. Spectr.">
        <title>Symbiosis of Carpenter Bees with Uncharacterized Lactic Acid Bacteria Showing NAD Auxotrophy.</title>
        <authorList>
            <person name="Kawasaki S."/>
            <person name="Ozawa K."/>
            <person name="Mori T."/>
            <person name="Yamamoto A."/>
            <person name="Ito M."/>
            <person name="Ohkuma M."/>
            <person name="Sakamoto M."/>
            <person name="Matsutani M."/>
        </authorList>
    </citation>
    <scope>NUCLEOTIDE SEQUENCE [LARGE SCALE GENOMIC DNA]</scope>
    <source>
        <strain evidence="5 6">Kim37-2</strain>
    </source>
</reference>
<gene>
    <name evidence="5" type="ORF">KIM372_15890</name>
</gene>
<sequence>MAPVGDFEIAIGKRLRELRMQRTGLSQEKFAYSIDMDRTYYAALERGLHTLSISKLRTIAKGLQMTMSEVLEGMD</sequence>
<proteinExistence type="predicted"/>
<dbReference type="EMBL" id="AP026798">
    <property type="protein sequence ID" value="BDR53682.1"/>
    <property type="molecule type" value="Genomic_DNA"/>
</dbReference>
<evidence type="ECO:0000259" key="4">
    <source>
        <dbReference type="PROSITE" id="PS50943"/>
    </source>
</evidence>
<dbReference type="InterPro" id="IPR050807">
    <property type="entry name" value="TransReg_Diox_bact_type"/>
</dbReference>
<organism evidence="5 6">
    <name type="scientific">Bombiscardovia nodaiensis</name>
    <dbReference type="NCBI Taxonomy" id="2932181"/>
    <lineage>
        <taxon>Bacteria</taxon>
        <taxon>Bacillati</taxon>
        <taxon>Actinomycetota</taxon>
        <taxon>Actinomycetes</taxon>
        <taxon>Bifidobacteriales</taxon>
        <taxon>Bifidobacteriaceae</taxon>
        <taxon>Bombiscardovia</taxon>
    </lineage>
</organism>
<dbReference type="PROSITE" id="PS50943">
    <property type="entry name" value="HTH_CROC1"/>
    <property type="match status" value="1"/>
</dbReference>
<evidence type="ECO:0000256" key="1">
    <source>
        <dbReference type="ARBA" id="ARBA00023015"/>
    </source>
</evidence>
<keyword evidence="6" id="KW-1185">Reference proteome</keyword>
<evidence type="ECO:0000256" key="2">
    <source>
        <dbReference type="ARBA" id="ARBA00023125"/>
    </source>
</evidence>
<keyword evidence="1" id="KW-0805">Transcription regulation</keyword>
<dbReference type="PANTHER" id="PTHR46797">
    <property type="entry name" value="HTH-TYPE TRANSCRIPTIONAL REGULATOR"/>
    <property type="match status" value="1"/>
</dbReference>
<protein>
    <recommendedName>
        <fullName evidence="4">HTH cro/C1-type domain-containing protein</fullName>
    </recommendedName>
</protein>
<evidence type="ECO:0000313" key="6">
    <source>
        <dbReference type="Proteomes" id="UP001321766"/>
    </source>
</evidence>
<evidence type="ECO:0000313" key="5">
    <source>
        <dbReference type="EMBL" id="BDR53682.1"/>
    </source>
</evidence>
<dbReference type="SMART" id="SM00530">
    <property type="entry name" value="HTH_XRE"/>
    <property type="match status" value="1"/>
</dbReference>
<dbReference type="SUPFAM" id="SSF47413">
    <property type="entry name" value="lambda repressor-like DNA-binding domains"/>
    <property type="match status" value="1"/>
</dbReference>
<dbReference type="Proteomes" id="UP001321766">
    <property type="component" value="Chromosome"/>
</dbReference>
<accession>A0ABN6SC42</accession>
<dbReference type="Pfam" id="PF13560">
    <property type="entry name" value="HTH_31"/>
    <property type="match status" value="1"/>
</dbReference>
<name>A0ABN6SC42_9BIFI</name>
<dbReference type="InterPro" id="IPR010982">
    <property type="entry name" value="Lambda_DNA-bd_dom_sf"/>
</dbReference>
<feature type="domain" description="HTH cro/C1-type" evidence="4">
    <location>
        <begin position="15"/>
        <end position="70"/>
    </location>
</feature>
<keyword evidence="2" id="KW-0238">DNA-binding</keyword>
<dbReference type="CDD" id="cd00093">
    <property type="entry name" value="HTH_XRE"/>
    <property type="match status" value="1"/>
</dbReference>